<dbReference type="EMBL" id="JABDJR010000277">
    <property type="protein sequence ID" value="NNF06527.1"/>
    <property type="molecule type" value="Genomic_DNA"/>
</dbReference>
<name>A0A7Y2E8Z9_UNCEI</name>
<dbReference type="AlphaFoldDB" id="A0A7Y2E8Z9"/>
<dbReference type="Gene3D" id="3.40.720.10">
    <property type="entry name" value="Alkaline Phosphatase, subunit A"/>
    <property type="match status" value="2"/>
</dbReference>
<keyword evidence="1" id="KW-1133">Transmembrane helix</keyword>
<proteinExistence type="predicted"/>
<keyword evidence="1" id="KW-0812">Transmembrane</keyword>
<gene>
    <name evidence="2" type="ORF">HKN21_07180</name>
</gene>
<feature type="transmembrane region" description="Helical" evidence="1">
    <location>
        <begin position="163"/>
        <end position="182"/>
    </location>
</feature>
<comment type="caution">
    <text evidence="2">The sequence shown here is derived from an EMBL/GenBank/DDBJ whole genome shotgun (WGS) entry which is preliminary data.</text>
</comment>
<dbReference type="InterPro" id="IPR017850">
    <property type="entry name" value="Alkaline_phosphatase_core_sf"/>
</dbReference>
<evidence type="ECO:0000313" key="2">
    <source>
        <dbReference type="EMBL" id="NNF06527.1"/>
    </source>
</evidence>
<evidence type="ECO:0008006" key="4">
    <source>
        <dbReference type="Google" id="ProtNLM"/>
    </source>
</evidence>
<sequence>MCRTSSKLWSRLAMRQIIGALCLIFVSGWLSLAGAAEGRVIVLGFDGADSDLTETYMDEGHLPNLAKLRDQGSFLPLATTTPPQTPVSWSSFATGMNPGKNGIFDFLRRDLETYHPDFAMYEIDRKTFLMGDQNRVLFAVALFLLLLLLGLLLGLVFRRPKPLLVLGAIFGVALGGGSYLSGTKFLPEQIPTVQNTRQGDTFWEVAGEAGIRSKIIRVPATYPADPVVDGNLLAGLGVPDVRGTTGTFSFYTTDTRANQLGEDTEMGGKIVEVALVNGAAESEIFGPSNRLLKGAGDVKPKVSFSVDRSADPPTVTVTTQDQTQTFAEGSWSDWYTLELAFTPLVKIYGTCRFYFVASKPFGLYMSAIHFDPHNPPPIPISQPPDFCKTLAERFGEYKTLGWGVDTWALNEERISEKVFLEDVYYTEGKFAEMMTALLDEEDFELFVQVFELTDRVSHMFWRLLDTEHPAYDAALAAEYGDAVLNSYIFMDRMVGEVMKRLKPDDLFLVCSDHGFHTWHKSVNYNTWLVKNGYMTLKNTTPDKKKTLDDLFGQGEFWPNVDWKRTKAYALGLGDLYINVKGRESQGIVEPGEEYDRIRTQLITDLKAFVDEETGDNPVRNVYKREDIYNGYDEDLIPDLFVANNAKYRVSWQTSLGGIPKGLFEINAKKWSGDHCSLDPEITKGIFFSNQPVQTDDVSILDFYPTILKYLGLPASENIDGKPLNYGSE</sequence>
<evidence type="ECO:0000313" key="3">
    <source>
        <dbReference type="Proteomes" id="UP000547674"/>
    </source>
</evidence>
<dbReference type="InterPro" id="IPR002591">
    <property type="entry name" value="Phosphodiest/P_Trfase"/>
</dbReference>
<protein>
    <recommendedName>
        <fullName evidence="4">Nucleotide pyrophosphatase</fullName>
    </recommendedName>
</protein>
<keyword evidence="1" id="KW-0472">Membrane</keyword>
<evidence type="ECO:0000256" key="1">
    <source>
        <dbReference type="SAM" id="Phobius"/>
    </source>
</evidence>
<feature type="transmembrane region" description="Helical" evidence="1">
    <location>
        <begin position="136"/>
        <end position="156"/>
    </location>
</feature>
<organism evidence="2 3">
    <name type="scientific">Eiseniibacteriota bacterium</name>
    <dbReference type="NCBI Taxonomy" id="2212470"/>
    <lineage>
        <taxon>Bacteria</taxon>
        <taxon>Candidatus Eiseniibacteriota</taxon>
    </lineage>
</organism>
<dbReference type="SUPFAM" id="SSF53649">
    <property type="entry name" value="Alkaline phosphatase-like"/>
    <property type="match status" value="1"/>
</dbReference>
<dbReference type="Pfam" id="PF01663">
    <property type="entry name" value="Phosphodiest"/>
    <property type="match status" value="2"/>
</dbReference>
<dbReference type="Proteomes" id="UP000547674">
    <property type="component" value="Unassembled WGS sequence"/>
</dbReference>
<reference evidence="2 3" key="1">
    <citation type="submission" date="2020-03" db="EMBL/GenBank/DDBJ databases">
        <title>Metabolic flexibility allows generalist bacteria to become dominant in a frequently disturbed ecosystem.</title>
        <authorList>
            <person name="Chen Y.-J."/>
            <person name="Leung P.M."/>
            <person name="Bay S.K."/>
            <person name="Hugenholtz P."/>
            <person name="Kessler A.J."/>
            <person name="Shelley G."/>
            <person name="Waite D.W."/>
            <person name="Cook P.L."/>
            <person name="Greening C."/>
        </authorList>
    </citation>
    <scope>NUCLEOTIDE SEQUENCE [LARGE SCALE GENOMIC DNA]</scope>
    <source>
        <strain evidence="2">SS_bin_28</strain>
    </source>
</reference>
<accession>A0A7Y2E8Z9</accession>